<dbReference type="InterPro" id="IPR022452">
    <property type="entry name" value="MqsA"/>
</dbReference>
<gene>
    <name evidence="2" type="ORF">L7E55_09315</name>
</gene>
<sequence>MENKQLFCSQCDEIVEYVLKQIDVVHEIKGETITLKNVEIPHCSVCGSQLSDLVIEEKHFDLALTQYKKDKGLLMPEDIKIIREYYGLSQRAFARALGFAESTINRYELGALQDSIHNSIILLSKQPKNFLTIAKQNRDKLSDNEFSQIESKVKEQENKYDIQDLTNKGKDTIETNAIKRLELMILGLSKSIDNIERKLSKSSIKSEITNPQITHVLAKYELSHEANSSWEAILESPSFERKGGFKIGR</sequence>
<dbReference type="GO" id="GO:0003677">
    <property type="term" value="F:DNA binding"/>
    <property type="evidence" value="ECO:0007669"/>
    <property type="project" value="InterPro"/>
</dbReference>
<dbReference type="SUPFAM" id="SSF47413">
    <property type="entry name" value="lambda repressor-like DNA-binding domains"/>
    <property type="match status" value="1"/>
</dbReference>
<dbReference type="EMBL" id="JAKOAV010000015">
    <property type="protein sequence ID" value="MDF9408555.1"/>
    <property type="molecule type" value="Genomic_DNA"/>
</dbReference>
<dbReference type="RefSeq" id="WP_277443885.1">
    <property type="nucleotide sequence ID" value="NZ_JAKOAV010000015.1"/>
</dbReference>
<dbReference type="AlphaFoldDB" id="A0A9X4GZA8"/>
<dbReference type="PROSITE" id="PS50943">
    <property type="entry name" value="HTH_CROC1"/>
    <property type="match status" value="1"/>
</dbReference>
<name>A0A9X4GZA8_9FIRM</name>
<dbReference type="InterPro" id="IPR032758">
    <property type="entry name" value="MqsA/HigA-2"/>
</dbReference>
<evidence type="ECO:0000313" key="3">
    <source>
        <dbReference type="Proteomes" id="UP001154312"/>
    </source>
</evidence>
<dbReference type="Proteomes" id="UP001154312">
    <property type="component" value="Unassembled WGS sequence"/>
</dbReference>
<organism evidence="2 3">
    <name type="scientific">Pelotomaculum isophthalicicum JI</name>
    <dbReference type="NCBI Taxonomy" id="947010"/>
    <lineage>
        <taxon>Bacteria</taxon>
        <taxon>Bacillati</taxon>
        <taxon>Bacillota</taxon>
        <taxon>Clostridia</taxon>
        <taxon>Eubacteriales</taxon>
        <taxon>Desulfotomaculaceae</taxon>
        <taxon>Pelotomaculum</taxon>
    </lineage>
</organism>
<protein>
    <submittedName>
        <fullName evidence="2">Type II toxin-antitoxin system MqsA family antitoxin</fullName>
    </submittedName>
</protein>
<accession>A0A9X4GZA8</accession>
<dbReference type="Pfam" id="PF15731">
    <property type="entry name" value="MqsA_antitoxin"/>
    <property type="match status" value="1"/>
</dbReference>
<dbReference type="CDD" id="cd00093">
    <property type="entry name" value="HTH_XRE"/>
    <property type="match status" value="1"/>
</dbReference>
<dbReference type="InterPro" id="IPR010982">
    <property type="entry name" value="Lambda_DNA-bd_dom_sf"/>
</dbReference>
<evidence type="ECO:0000259" key="1">
    <source>
        <dbReference type="PROSITE" id="PS50943"/>
    </source>
</evidence>
<evidence type="ECO:0000313" key="2">
    <source>
        <dbReference type="EMBL" id="MDF9408555.1"/>
    </source>
</evidence>
<feature type="domain" description="HTH cro/C1-type" evidence="1">
    <location>
        <begin position="79"/>
        <end position="110"/>
    </location>
</feature>
<reference evidence="2" key="1">
    <citation type="submission" date="2022-02" db="EMBL/GenBank/DDBJ databases">
        <authorList>
            <person name="Leng L."/>
        </authorList>
    </citation>
    <scope>NUCLEOTIDE SEQUENCE</scope>
    <source>
        <strain evidence="2">JI</strain>
    </source>
</reference>
<dbReference type="InterPro" id="IPR001387">
    <property type="entry name" value="Cro/C1-type_HTH"/>
</dbReference>
<comment type="caution">
    <text evidence="2">The sequence shown here is derived from an EMBL/GenBank/DDBJ whole genome shotgun (WGS) entry which is preliminary data.</text>
</comment>
<dbReference type="NCBIfam" id="TIGR03830">
    <property type="entry name" value="CxxCG_CxxCG_HTH"/>
    <property type="match status" value="1"/>
</dbReference>
<keyword evidence="3" id="KW-1185">Reference proteome</keyword>
<dbReference type="Gene3D" id="1.10.260.40">
    <property type="entry name" value="lambda repressor-like DNA-binding domains"/>
    <property type="match status" value="1"/>
</dbReference>
<proteinExistence type="predicted"/>